<reference evidence="8" key="4">
    <citation type="submission" date="2016-05" db="EMBL/GenBank/DDBJ databases">
        <title>Reannotation of Yersinia pestis strain 91001 based on omics data.</title>
        <authorList>
            <person name="Yiqing M."/>
        </authorList>
    </citation>
    <scope>NUCLEOTIDE SEQUENCE</scope>
    <source>
        <strain evidence="8">91001</strain>
    </source>
</reference>
<reference evidence="8" key="2">
    <citation type="submission" date="2003-04" db="EMBL/GenBank/DDBJ databases">
        <authorList>
            <person name="Song Y."/>
            <person name="Tong Z."/>
            <person name="Wang L."/>
            <person name="Han Y."/>
            <person name="Zhang J."/>
            <person name="Pei D."/>
            <person name="Wang J."/>
            <person name="Zhou D."/>
            <person name="Han Y."/>
            <person name="Pang X."/>
            <person name="Zhai J."/>
            <person name="Chen F."/>
            <person name="Qin H."/>
            <person name="Wang J."/>
            <person name="Li S."/>
            <person name="Guo Z."/>
            <person name="Ye C."/>
            <person name="Du Z."/>
            <person name="Lin W."/>
            <person name="Wang J."/>
            <person name="Yu J."/>
            <person name="Yang H."/>
            <person name="Wang J."/>
            <person name="Huang P."/>
            <person name="Yang R."/>
        </authorList>
    </citation>
    <scope>NUCLEOTIDE SEQUENCE</scope>
    <source>
        <strain evidence="8">91001</strain>
    </source>
</reference>
<evidence type="ECO:0000313" key="9">
    <source>
        <dbReference type="Proteomes" id="UP000001019"/>
    </source>
</evidence>
<dbReference type="SUPFAM" id="SSF53686">
    <property type="entry name" value="Tryptophan synthase beta subunit-like PLP-dependent enzymes"/>
    <property type="match status" value="1"/>
</dbReference>
<dbReference type="Proteomes" id="UP000001019">
    <property type="component" value="Chromosome"/>
</dbReference>
<dbReference type="KEGG" id="ypm:YP_3381"/>
<organism evidence="7 10">
    <name type="scientific">Yersinia pestis</name>
    <dbReference type="NCBI Taxonomy" id="632"/>
    <lineage>
        <taxon>Bacteria</taxon>
        <taxon>Pseudomonadati</taxon>
        <taxon>Pseudomonadota</taxon>
        <taxon>Gammaproteobacteria</taxon>
        <taxon>Enterobacterales</taxon>
        <taxon>Yersiniaceae</taxon>
        <taxon>Yersinia</taxon>
    </lineage>
</organism>
<evidence type="ECO:0000256" key="5">
    <source>
        <dbReference type="ARBA" id="ARBA00047931"/>
    </source>
</evidence>
<accession>Q8CZI2</accession>
<sequence>MIFTLREIYVLLCTSIKKECVMELKDIGNTELIELKNLSINNNSLFSKCEFNNPTGSHKDRTFLHILNILEEENKIIPGMTLIDCSTGNGGAALAWIGQKKGYKIKIFMPEGMTEERKEQIYSFGGEIIETPKENFLKGAVKAATEYSNHQKNIFFLNQSDTTLNKDAWHSCGEEIVRKMKEINKKPDYFICSIGTGGTFSGIAEILKKAYPRIHTVGIEVDQSAPIYSQRHGLNFHHKHHNLMGLGAGVISVNTLLDLIDEVRVVNGKAAWERMKSFIEKERLGIGPTCGANLLITEDIMQEVNGKVIVTLFFDSAWKYKSCWDGVYPGYKETQ</sequence>
<reference evidence="7 10" key="1">
    <citation type="journal article" date="2002" name="J. Bacteriol.">
        <title>Genome sequence of Yersinia pestis KIM.</title>
        <authorList>
            <person name="Deng W."/>
            <person name="Burland V."/>
            <person name="Plunkett G.III."/>
            <person name="Boutin A."/>
            <person name="Mayhew G.F."/>
            <person name="Liss P."/>
            <person name="Perna N.T."/>
            <person name="Rose D.J."/>
            <person name="Mau B."/>
            <person name="Zhou S."/>
            <person name="Schwartz D.C."/>
            <person name="Fetherston J.D."/>
            <person name="Lindler L.E."/>
            <person name="Brubaker R.R."/>
            <person name="Plana G.V."/>
            <person name="Straley S.C."/>
            <person name="McDonough K.A."/>
            <person name="Nilles M.L."/>
            <person name="Matson J.S."/>
            <person name="Blattner F.R."/>
            <person name="Perry R.D."/>
        </authorList>
    </citation>
    <scope>NUCLEOTIDE SEQUENCE [LARGE SCALE GENOMIC DNA]</scope>
    <source>
        <strain evidence="7">KIM</strain>
        <strain evidence="10">KIM10+ / Biovar Mediaevalis</strain>
    </source>
</reference>
<dbReference type="InterPro" id="IPR036052">
    <property type="entry name" value="TrpB-like_PALP_sf"/>
</dbReference>
<dbReference type="EMBL" id="AE017042">
    <property type="protein sequence ID" value="AAS63544.1"/>
    <property type="molecule type" value="Genomic_DNA"/>
</dbReference>
<comment type="catalytic activity">
    <reaction evidence="5">
        <text>O-acetyl-L-serine + hydrogen sulfide = L-cysteine + acetate</text>
        <dbReference type="Rhea" id="RHEA:14829"/>
        <dbReference type="ChEBI" id="CHEBI:29919"/>
        <dbReference type="ChEBI" id="CHEBI:30089"/>
        <dbReference type="ChEBI" id="CHEBI:35235"/>
        <dbReference type="ChEBI" id="CHEBI:58340"/>
        <dbReference type="EC" id="2.5.1.47"/>
    </reaction>
</comment>
<comment type="pathway">
    <text evidence="2">Amino-acid biosynthesis; L-cysteine biosynthesis; L-cysteine from L-serine: step 2/2.</text>
</comment>
<dbReference type="PANTHER" id="PTHR10314">
    <property type="entry name" value="CYSTATHIONINE BETA-SYNTHASE"/>
    <property type="match status" value="1"/>
</dbReference>
<dbReference type="GO" id="GO:0004124">
    <property type="term" value="F:cysteine synthase activity"/>
    <property type="evidence" value="ECO:0007669"/>
    <property type="project" value="UniProtKB-EC"/>
</dbReference>
<dbReference type="EMBL" id="AE009952">
    <property type="protein sequence ID" value="AAM87583.1"/>
    <property type="molecule type" value="Genomic_DNA"/>
</dbReference>
<dbReference type="EC" id="2.5.1.47" evidence="3"/>
<dbReference type="HOGENOM" id="CLU_021018_1_0_6"/>
<comment type="cofactor">
    <cofactor evidence="1">
        <name>pyridoxal 5'-phosphate</name>
        <dbReference type="ChEBI" id="CHEBI:597326"/>
    </cofactor>
</comment>
<dbReference type="KEGG" id="ypk:y4039"/>
<dbReference type="InterPro" id="IPR001926">
    <property type="entry name" value="TrpB-like_PALP"/>
</dbReference>
<dbReference type="Pfam" id="PF00291">
    <property type="entry name" value="PALP"/>
    <property type="match status" value="1"/>
</dbReference>
<proteinExistence type="predicted"/>
<evidence type="ECO:0000256" key="2">
    <source>
        <dbReference type="ARBA" id="ARBA00004962"/>
    </source>
</evidence>
<evidence type="ECO:0000259" key="6">
    <source>
        <dbReference type="Pfam" id="PF00291"/>
    </source>
</evidence>
<dbReference type="EnsemblBacteria" id="AAS63544">
    <property type="protein sequence ID" value="AAS63544"/>
    <property type="gene ID" value="YP_3381"/>
</dbReference>
<gene>
    <name evidence="7" type="primary">cysK</name>
    <name evidence="8" type="synonym">cysM2</name>
    <name evidence="7" type="ordered locus">y4039</name>
    <name evidence="8" type="ordered locus">YP_3381</name>
</gene>
<protein>
    <recommendedName>
        <fullName evidence="3">cysteine synthase</fullName>
        <ecNumber evidence="3">2.5.1.47</ecNumber>
    </recommendedName>
</protein>
<dbReference type="Gene3D" id="3.40.50.1100">
    <property type="match status" value="2"/>
</dbReference>
<evidence type="ECO:0000313" key="8">
    <source>
        <dbReference type="EMBL" id="AAS63544.1"/>
    </source>
</evidence>
<evidence type="ECO:0000256" key="4">
    <source>
        <dbReference type="ARBA" id="ARBA00022898"/>
    </source>
</evidence>
<feature type="domain" description="Tryptophan synthase beta chain-like PALP" evidence="6">
    <location>
        <begin position="26"/>
        <end position="313"/>
    </location>
</feature>
<evidence type="ECO:0000256" key="3">
    <source>
        <dbReference type="ARBA" id="ARBA00012681"/>
    </source>
</evidence>
<dbReference type="Proteomes" id="UP000002490">
    <property type="component" value="Chromosome"/>
</dbReference>
<dbReference type="AlphaFoldDB" id="Q8CZI2"/>
<dbReference type="DNASU" id="1148986"/>
<accession>Q74QS9</accession>
<keyword evidence="4" id="KW-0663">Pyridoxal phosphate</keyword>
<evidence type="ECO:0000313" key="7">
    <source>
        <dbReference type="EMBL" id="AAM87583.1"/>
    </source>
</evidence>
<evidence type="ECO:0000256" key="1">
    <source>
        <dbReference type="ARBA" id="ARBA00001933"/>
    </source>
</evidence>
<reference evidence="9" key="3">
    <citation type="journal article" date="2004" name="DNA Res.">
        <title>Complete genome sequence of Yersinia pestis strain 91001, an isolate avirulent to humans.</title>
        <authorList>
            <person name="Song Y."/>
            <person name="Tong Z."/>
            <person name="Wang J."/>
            <person name="Wang L."/>
            <person name="Guo Z."/>
            <person name="Han Y."/>
            <person name="Zhang J."/>
            <person name="Pei D."/>
            <person name="Zhou D."/>
            <person name="Qin H."/>
            <person name="Pang X."/>
            <person name="Han Y."/>
            <person name="Zhai J."/>
            <person name="Li M."/>
            <person name="Cui B."/>
            <person name="Qi Z."/>
            <person name="Jin L."/>
            <person name="Dai R."/>
            <person name="Chen F."/>
            <person name="Li S."/>
            <person name="Ye C."/>
            <person name="Du Z."/>
            <person name="Lin W."/>
            <person name="Wang J."/>
            <person name="Yu J."/>
            <person name="Yang H."/>
            <person name="Wang J."/>
            <person name="Huang P."/>
            <person name="Yang R."/>
        </authorList>
    </citation>
    <scope>NUCLEOTIDE SEQUENCE [LARGE SCALE GENOMIC DNA]</scope>
    <source>
        <strain evidence="9">91001 / Biovar Mediaevalis</strain>
    </source>
</reference>
<dbReference type="CDD" id="cd01561">
    <property type="entry name" value="CBS_like"/>
    <property type="match status" value="1"/>
</dbReference>
<dbReference type="InterPro" id="IPR050214">
    <property type="entry name" value="Cys_Synth/Cystath_Beta-Synth"/>
</dbReference>
<evidence type="ECO:0000313" key="10">
    <source>
        <dbReference type="Proteomes" id="UP000002490"/>
    </source>
</evidence>
<name>Q8CZI2_YERPE</name>